<dbReference type="GO" id="GO:0010468">
    <property type="term" value="P:regulation of gene expression"/>
    <property type="evidence" value="ECO:0007669"/>
    <property type="project" value="TreeGrafter"/>
</dbReference>
<evidence type="ECO:0000256" key="3">
    <source>
        <dbReference type="ARBA" id="ARBA00010183"/>
    </source>
</evidence>
<keyword evidence="12 17" id="KW-0255">Endonuclease</keyword>
<evidence type="ECO:0000256" key="13">
    <source>
        <dbReference type="ARBA" id="ARBA00022801"/>
    </source>
</evidence>
<keyword evidence="5 17" id="KW-0963">Cytoplasm</keyword>
<dbReference type="InterPro" id="IPR000999">
    <property type="entry name" value="RNase_III_dom"/>
</dbReference>
<dbReference type="SMART" id="SM00358">
    <property type="entry name" value="DSRM"/>
    <property type="match status" value="1"/>
</dbReference>
<dbReference type="GO" id="GO:0005737">
    <property type="term" value="C:cytoplasm"/>
    <property type="evidence" value="ECO:0007669"/>
    <property type="project" value="UniProtKB-SubCell"/>
</dbReference>
<dbReference type="InterPro" id="IPR014720">
    <property type="entry name" value="dsRBD_dom"/>
</dbReference>
<dbReference type="GO" id="GO:0006397">
    <property type="term" value="P:mRNA processing"/>
    <property type="evidence" value="ECO:0007669"/>
    <property type="project" value="UniProtKB-UniRule"/>
</dbReference>
<dbReference type="Gene3D" id="1.10.1520.10">
    <property type="entry name" value="Ribonuclease III domain"/>
    <property type="match status" value="1"/>
</dbReference>
<evidence type="ECO:0000256" key="11">
    <source>
        <dbReference type="ARBA" id="ARBA00022730"/>
    </source>
</evidence>
<dbReference type="GO" id="GO:0046872">
    <property type="term" value="F:metal ion binding"/>
    <property type="evidence" value="ECO:0007669"/>
    <property type="project" value="UniProtKB-KW"/>
</dbReference>
<feature type="region of interest" description="Disordered" evidence="18">
    <location>
        <begin position="219"/>
        <end position="244"/>
    </location>
</feature>
<dbReference type="InterPro" id="IPR011907">
    <property type="entry name" value="RNase_III"/>
</dbReference>
<dbReference type="GO" id="GO:0004525">
    <property type="term" value="F:ribonuclease III activity"/>
    <property type="evidence" value="ECO:0007669"/>
    <property type="project" value="UniProtKB-UniRule"/>
</dbReference>
<keyword evidence="14 17" id="KW-0460">Magnesium</keyword>
<dbReference type="AlphaFoldDB" id="A0A133Y2S5"/>
<feature type="active site" evidence="17">
    <location>
        <position position="136"/>
    </location>
</feature>
<evidence type="ECO:0000259" key="20">
    <source>
        <dbReference type="PROSITE" id="PS50142"/>
    </source>
</evidence>
<dbReference type="FunFam" id="1.10.1520.10:FF:000001">
    <property type="entry name" value="Ribonuclease 3"/>
    <property type="match status" value="1"/>
</dbReference>
<dbReference type="InterPro" id="IPR036389">
    <property type="entry name" value="RNase_III_sf"/>
</dbReference>
<proteinExistence type="inferred from homology"/>
<keyword evidence="7 17" id="KW-0507">mRNA processing</keyword>
<evidence type="ECO:0000256" key="7">
    <source>
        <dbReference type="ARBA" id="ARBA00022664"/>
    </source>
</evidence>
<dbReference type="GO" id="GO:0042802">
    <property type="term" value="F:identical protein binding"/>
    <property type="evidence" value="ECO:0007669"/>
    <property type="project" value="UniProtKB-ARBA"/>
</dbReference>
<protein>
    <recommendedName>
        <fullName evidence="17">Ribonuclease 3</fullName>
        <ecNumber evidence="17">3.1.26.3</ecNumber>
    </recommendedName>
    <alternativeName>
        <fullName evidence="17">Ribonuclease III</fullName>
        <shortName evidence="17">RNase III</shortName>
    </alternativeName>
</protein>
<reference evidence="21 22" key="1">
    <citation type="submission" date="2016-01" db="EMBL/GenBank/DDBJ databases">
        <authorList>
            <person name="Oliw E.H."/>
        </authorList>
    </citation>
    <scope>NUCLEOTIDE SEQUENCE [LARGE SCALE GENOMIC DNA]</scope>
    <source>
        <strain evidence="21 22">KA00635</strain>
    </source>
</reference>
<dbReference type="CDD" id="cd10845">
    <property type="entry name" value="DSRM_RNAse_III_family"/>
    <property type="match status" value="1"/>
</dbReference>
<dbReference type="GO" id="GO:0008033">
    <property type="term" value="P:tRNA processing"/>
    <property type="evidence" value="ECO:0007669"/>
    <property type="project" value="UniProtKB-KW"/>
</dbReference>
<dbReference type="PROSITE" id="PS50142">
    <property type="entry name" value="RNASE_3_2"/>
    <property type="match status" value="1"/>
</dbReference>
<dbReference type="Pfam" id="PF00035">
    <property type="entry name" value="dsrm"/>
    <property type="match status" value="1"/>
</dbReference>
<evidence type="ECO:0000256" key="8">
    <source>
        <dbReference type="ARBA" id="ARBA00022694"/>
    </source>
</evidence>
<comment type="subunit">
    <text evidence="4 17">Homodimer.</text>
</comment>
<evidence type="ECO:0000256" key="16">
    <source>
        <dbReference type="ARBA" id="ARBA00053741"/>
    </source>
</evidence>
<feature type="binding site" evidence="17">
    <location>
        <position position="133"/>
    </location>
    <ligand>
        <name>Mg(2+)</name>
        <dbReference type="ChEBI" id="CHEBI:18420"/>
    </ligand>
</feature>
<dbReference type="EC" id="3.1.26.3" evidence="17"/>
<dbReference type="STRING" id="87541.AWM71_01545"/>
<keyword evidence="8 17" id="KW-0819">tRNA processing</keyword>
<dbReference type="Gene3D" id="3.30.160.20">
    <property type="match status" value="1"/>
</dbReference>
<evidence type="ECO:0000256" key="5">
    <source>
        <dbReference type="ARBA" id="ARBA00022490"/>
    </source>
</evidence>
<keyword evidence="11 17" id="KW-0699">rRNA-binding</keyword>
<comment type="cofactor">
    <cofactor evidence="17">
        <name>Mg(2+)</name>
        <dbReference type="ChEBI" id="CHEBI:18420"/>
    </cofactor>
</comment>
<feature type="binding site" evidence="17">
    <location>
        <position position="60"/>
    </location>
    <ligand>
        <name>Mg(2+)</name>
        <dbReference type="ChEBI" id="CHEBI:18420"/>
    </ligand>
</feature>
<dbReference type="SUPFAM" id="SSF69065">
    <property type="entry name" value="RNase III domain-like"/>
    <property type="match status" value="1"/>
</dbReference>
<dbReference type="SUPFAM" id="SSF54768">
    <property type="entry name" value="dsRNA-binding domain-like"/>
    <property type="match status" value="1"/>
</dbReference>
<keyword evidence="10 17" id="KW-0479">Metal-binding</keyword>
<dbReference type="PROSITE" id="PS50137">
    <property type="entry name" value="DS_RBD"/>
    <property type="match status" value="1"/>
</dbReference>
<evidence type="ECO:0000256" key="10">
    <source>
        <dbReference type="ARBA" id="ARBA00022723"/>
    </source>
</evidence>
<comment type="function">
    <text evidence="17">Digests double-stranded RNA. Involved in the processing of primary rRNA transcript to yield the immediate precursors to the large and small rRNAs (23S and 16S). Processes some mRNAs, and tRNAs when they are encoded in the rRNA operon. Processes pre-crRNA and tracrRNA of type II CRISPR loci if present in the organism.</text>
</comment>
<evidence type="ECO:0000256" key="9">
    <source>
        <dbReference type="ARBA" id="ARBA00022722"/>
    </source>
</evidence>
<keyword evidence="9 17" id="KW-0540">Nuclease</keyword>
<dbReference type="NCBIfam" id="TIGR02191">
    <property type="entry name" value="RNaseIII"/>
    <property type="match status" value="1"/>
</dbReference>
<feature type="domain" description="DRBM" evidence="19">
    <location>
        <begin position="173"/>
        <end position="242"/>
    </location>
</feature>
<feature type="domain" description="RNase III" evidence="20">
    <location>
        <begin position="18"/>
        <end position="147"/>
    </location>
</feature>
<organism evidence="21 22">
    <name type="scientific">Aerococcus christensenii</name>
    <dbReference type="NCBI Taxonomy" id="87541"/>
    <lineage>
        <taxon>Bacteria</taxon>
        <taxon>Bacillati</taxon>
        <taxon>Bacillota</taxon>
        <taxon>Bacilli</taxon>
        <taxon>Lactobacillales</taxon>
        <taxon>Aerococcaceae</taxon>
        <taxon>Aerococcus</taxon>
    </lineage>
</organism>
<comment type="caution">
    <text evidence="21">The sequence shown here is derived from an EMBL/GenBank/DDBJ whole genome shotgun (WGS) entry which is preliminary data.</text>
</comment>
<evidence type="ECO:0000313" key="21">
    <source>
        <dbReference type="EMBL" id="KXB37497.1"/>
    </source>
</evidence>
<name>A0A133Y2S5_9LACT</name>
<evidence type="ECO:0000256" key="4">
    <source>
        <dbReference type="ARBA" id="ARBA00011738"/>
    </source>
</evidence>
<comment type="function">
    <text evidence="16">Digests double-stranded RNA. Involved in the processing of primary rRNA transcript to yield the immediate precursors to the large and small rRNAs (23S and 16S). Also processes some mRNAs, and tRNAs when they are encoded in the rRNA operon.</text>
</comment>
<keyword evidence="15 17" id="KW-0694">RNA-binding</keyword>
<dbReference type="Pfam" id="PF14622">
    <property type="entry name" value="Ribonucleas_3_3"/>
    <property type="match status" value="1"/>
</dbReference>
<dbReference type="FunFam" id="3.30.160.20:FF:000003">
    <property type="entry name" value="Ribonuclease 3"/>
    <property type="match status" value="1"/>
</dbReference>
<evidence type="ECO:0000256" key="1">
    <source>
        <dbReference type="ARBA" id="ARBA00000109"/>
    </source>
</evidence>
<dbReference type="GO" id="GO:0003725">
    <property type="term" value="F:double-stranded RNA binding"/>
    <property type="evidence" value="ECO:0007669"/>
    <property type="project" value="TreeGrafter"/>
</dbReference>
<dbReference type="PATRIC" id="fig|87541.4.peg.573"/>
<evidence type="ECO:0000313" key="22">
    <source>
        <dbReference type="Proteomes" id="UP000070422"/>
    </source>
</evidence>
<dbReference type="PANTHER" id="PTHR11207:SF0">
    <property type="entry name" value="RIBONUCLEASE 3"/>
    <property type="match status" value="1"/>
</dbReference>
<dbReference type="GO" id="GO:0019843">
    <property type="term" value="F:rRNA binding"/>
    <property type="evidence" value="ECO:0007669"/>
    <property type="project" value="UniProtKB-KW"/>
</dbReference>
<evidence type="ECO:0000256" key="12">
    <source>
        <dbReference type="ARBA" id="ARBA00022759"/>
    </source>
</evidence>
<keyword evidence="13 17" id="KW-0378">Hydrolase</keyword>
<dbReference type="SMART" id="SM00535">
    <property type="entry name" value="RIBOc"/>
    <property type="match status" value="1"/>
</dbReference>
<dbReference type="Proteomes" id="UP000070422">
    <property type="component" value="Unassembled WGS sequence"/>
</dbReference>
<evidence type="ECO:0000256" key="17">
    <source>
        <dbReference type="HAMAP-Rule" id="MF_00104"/>
    </source>
</evidence>
<dbReference type="CDD" id="cd00593">
    <property type="entry name" value="RIBOc"/>
    <property type="match status" value="1"/>
</dbReference>
<comment type="catalytic activity">
    <reaction evidence="1 17">
        <text>Endonucleolytic cleavage to 5'-phosphomonoester.</text>
        <dbReference type="EC" id="3.1.26.3"/>
    </reaction>
</comment>
<evidence type="ECO:0000259" key="19">
    <source>
        <dbReference type="PROSITE" id="PS50137"/>
    </source>
</evidence>
<feature type="active site" evidence="17">
    <location>
        <position position="64"/>
    </location>
</feature>
<comment type="subcellular location">
    <subcellularLocation>
        <location evidence="2 17">Cytoplasm</location>
    </subcellularLocation>
</comment>
<gene>
    <name evidence="17" type="primary">rnc</name>
    <name evidence="21" type="ORF">HMPREF3187_00572</name>
</gene>
<keyword evidence="6 17" id="KW-0698">rRNA processing</keyword>
<dbReference type="HAMAP" id="MF_00104">
    <property type="entry name" value="RNase_III"/>
    <property type="match status" value="1"/>
</dbReference>
<evidence type="ECO:0000256" key="14">
    <source>
        <dbReference type="ARBA" id="ARBA00022842"/>
    </source>
</evidence>
<evidence type="ECO:0000256" key="6">
    <source>
        <dbReference type="ARBA" id="ARBA00022552"/>
    </source>
</evidence>
<evidence type="ECO:0000256" key="18">
    <source>
        <dbReference type="SAM" id="MobiDB-lite"/>
    </source>
</evidence>
<evidence type="ECO:0000256" key="2">
    <source>
        <dbReference type="ARBA" id="ARBA00004496"/>
    </source>
</evidence>
<dbReference type="EMBL" id="LSCQ01000026">
    <property type="protein sequence ID" value="KXB37497.1"/>
    <property type="molecule type" value="Genomic_DNA"/>
</dbReference>
<dbReference type="GO" id="GO:0006364">
    <property type="term" value="P:rRNA processing"/>
    <property type="evidence" value="ECO:0007669"/>
    <property type="project" value="UniProtKB-UniRule"/>
</dbReference>
<accession>A0A133Y2S5</accession>
<feature type="binding site" evidence="17">
    <location>
        <position position="136"/>
    </location>
    <ligand>
        <name>Mg(2+)</name>
        <dbReference type="ChEBI" id="CHEBI:18420"/>
    </ligand>
</feature>
<sequence length="244" mass="27642">MNKRCDGKGGFCMCDNIRDLFKNRFGLVIQEDAPYHIALTHSSYMNEKKMEELEDNERIEYLGDAVLELLVSTYLYKHYPQLPEGDLSRMRALIVCEDSFSLRCKECGFDQFIRLGHGEEANGGRKRPSLLCDLFEAVVGALYLDLGLDAVEEFLKQTVYPKIESGEFKDHRDNKTALQEELQKNGQIHLSYEIVKETGPSHQKNFDVEVSLNGQVIGHGSGSSKKMAEQAAAKEALDKVEKQK</sequence>
<dbReference type="PANTHER" id="PTHR11207">
    <property type="entry name" value="RIBONUCLEASE III"/>
    <property type="match status" value="1"/>
</dbReference>
<feature type="compositionally biased region" description="Basic and acidic residues" evidence="18">
    <location>
        <begin position="235"/>
        <end position="244"/>
    </location>
</feature>
<evidence type="ECO:0000256" key="15">
    <source>
        <dbReference type="ARBA" id="ARBA00022884"/>
    </source>
</evidence>
<comment type="similarity">
    <text evidence="3">Belongs to the ribonuclease III family.</text>
</comment>